<dbReference type="EMBL" id="JAKELL010000009">
    <property type="protein sequence ID" value="KAH8996331.1"/>
    <property type="molecule type" value="Genomic_DNA"/>
</dbReference>
<protein>
    <recommendedName>
        <fullName evidence="2">DUF6593 domain-containing protein</fullName>
    </recommendedName>
</protein>
<evidence type="ECO:0000259" key="2">
    <source>
        <dbReference type="Pfam" id="PF20236"/>
    </source>
</evidence>
<evidence type="ECO:0000313" key="3">
    <source>
        <dbReference type="EMBL" id="KAH8996331.1"/>
    </source>
</evidence>
<dbReference type="Pfam" id="PF20236">
    <property type="entry name" value="DUF6593"/>
    <property type="match status" value="1"/>
</dbReference>
<feature type="domain" description="DUF6593" evidence="2">
    <location>
        <begin position="69"/>
        <end position="203"/>
    </location>
</feature>
<name>A0AAD4QG21_9AGAM</name>
<dbReference type="InterPro" id="IPR046528">
    <property type="entry name" value="DUF6593"/>
</dbReference>
<reference evidence="3" key="1">
    <citation type="submission" date="2022-01" db="EMBL/GenBank/DDBJ databases">
        <title>Comparative genomics reveals a dynamic genome evolution in the ectomycorrhizal milk-cap (Lactarius) mushrooms.</title>
        <authorList>
            <consortium name="DOE Joint Genome Institute"/>
            <person name="Lebreton A."/>
            <person name="Tang N."/>
            <person name="Kuo A."/>
            <person name="LaButti K."/>
            <person name="Drula E."/>
            <person name="Barry K."/>
            <person name="Clum A."/>
            <person name="Lipzen A."/>
            <person name="Mousain D."/>
            <person name="Ng V."/>
            <person name="Wang R."/>
            <person name="Wang X."/>
            <person name="Dai Y."/>
            <person name="Henrissat B."/>
            <person name="Grigoriev I.V."/>
            <person name="Guerin-Laguette A."/>
            <person name="Yu F."/>
            <person name="Martin F.M."/>
        </authorList>
    </citation>
    <scope>NUCLEOTIDE SEQUENCE</scope>
    <source>
        <strain evidence="3">QP</strain>
    </source>
</reference>
<evidence type="ECO:0000313" key="4">
    <source>
        <dbReference type="Proteomes" id="UP001201163"/>
    </source>
</evidence>
<keyword evidence="4" id="KW-1185">Reference proteome</keyword>
<dbReference type="AlphaFoldDB" id="A0AAD4QG21"/>
<organism evidence="3 4">
    <name type="scientific">Lactarius akahatsu</name>
    <dbReference type="NCBI Taxonomy" id="416441"/>
    <lineage>
        <taxon>Eukaryota</taxon>
        <taxon>Fungi</taxon>
        <taxon>Dikarya</taxon>
        <taxon>Basidiomycota</taxon>
        <taxon>Agaricomycotina</taxon>
        <taxon>Agaricomycetes</taxon>
        <taxon>Russulales</taxon>
        <taxon>Russulaceae</taxon>
        <taxon>Lactarius</taxon>
    </lineage>
</organism>
<comment type="caution">
    <text evidence="3">The sequence shown here is derived from an EMBL/GenBank/DDBJ whole genome shotgun (WGS) entry which is preliminary data.</text>
</comment>
<feature type="region of interest" description="Disordered" evidence="1">
    <location>
        <begin position="35"/>
        <end position="57"/>
    </location>
</feature>
<sequence length="213" mass="23054">MSAHFNPYVQGWRMGNAQSGANAWGSSSGEAPSIFGALPGGSSSSSRGQGNIPPPPDATLFHITSFRPNILNATVVDTRGRSCYRIVTDPSQPHSTAYYDAHRRTVAVVDWSAARPSVEVPGLAPRQSICSWLRAMPDRASRLMEVRGIAYIWVPEGENISLYHAQSQSHRLARVYVIGDGVKVELSPHAMQAHLADVCILSASIFLSGRNID</sequence>
<proteinExistence type="predicted"/>
<gene>
    <name evidence="3" type="ORF">EDB92DRAFT_1594524</name>
</gene>
<evidence type="ECO:0000256" key="1">
    <source>
        <dbReference type="SAM" id="MobiDB-lite"/>
    </source>
</evidence>
<accession>A0AAD4QG21</accession>
<dbReference type="Proteomes" id="UP001201163">
    <property type="component" value="Unassembled WGS sequence"/>
</dbReference>
<feature type="compositionally biased region" description="Low complexity" evidence="1">
    <location>
        <begin position="40"/>
        <end position="50"/>
    </location>
</feature>